<dbReference type="Proteomes" id="UP001218218">
    <property type="component" value="Unassembled WGS sequence"/>
</dbReference>
<evidence type="ECO:0000313" key="1">
    <source>
        <dbReference type="EMBL" id="KAJ7301057.1"/>
    </source>
</evidence>
<keyword evidence="2" id="KW-1185">Reference proteome</keyword>
<accession>A0AAD6YX78</accession>
<sequence length="98" mass="10778">QIKLTEITTNVVTPELFDYLSSYSGIQKLSLLHPDGGSRDKSDRLADTFFETVLSRHATSLVELSCPAGHESRFSFGSHNADVISLLHKLKSLGMSIN</sequence>
<name>A0AAD6YX78_9AGAR</name>
<reference evidence="1" key="1">
    <citation type="submission" date="2023-03" db="EMBL/GenBank/DDBJ databases">
        <title>Massive genome expansion in bonnet fungi (Mycena s.s.) driven by repeated elements and novel gene families across ecological guilds.</title>
        <authorList>
            <consortium name="Lawrence Berkeley National Laboratory"/>
            <person name="Harder C.B."/>
            <person name="Miyauchi S."/>
            <person name="Viragh M."/>
            <person name="Kuo A."/>
            <person name="Thoen E."/>
            <person name="Andreopoulos B."/>
            <person name="Lu D."/>
            <person name="Skrede I."/>
            <person name="Drula E."/>
            <person name="Henrissat B."/>
            <person name="Morin E."/>
            <person name="Kohler A."/>
            <person name="Barry K."/>
            <person name="LaButti K."/>
            <person name="Morin E."/>
            <person name="Salamov A."/>
            <person name="Lipzen A."/>
            <person name="Mereny Z."/>
            <person name="Hegedus B."/>
            <person name="Baldrian P."/>
            <person name="Stursova M."/>
            <person name="Weitz H."/>
            <person name="Taylor A."/>
            <person name="Grigoriev I.V."/>
            <person name="Nagy L.G."/>
            <person name="Martin F."/>
            <person name="Kauserud H."/>
        </authorList>
    </citation>
    <scope>NUCLEOTIDE SEQUENCE</scope>
    <source>
        <strain evidence="1">CBHHK002</strain>
    </source>
</reference>
<comment type="caution">
    <text evidence="1">The sequence shown here is derived from an EMBL/GenBank/DDBJ whole genome shotgun (WGS) entry which is preliminary data.</text>
</comment>
<feature type="non-terminal residue" evidence="1">
    <location>
        <position position="1"/>
    </location>
</feature>
<feature type="non-terminal residue" evidence="1">
    <location>
        <position position="98"/>
    </location>
</feature>
<evidence type="ECO:0000313" key="2">
    <source>
        <dbReference type="Proteomes" id="UP001218218"/>
    </source>
</evidence>
<dbReference type="EMBL" id="JARIHO010000145">
    <property type="protein sequence ID" value="KAJ7301057.1"/>
    <property type="molecule type" value="Genomic_DNA"/>
</dbReference>
<dbReference type="AlphaFoldDB" id="A0AAD6YX78"/>
<organism evidence="1 2">
    <name type="scientific">Mycena albidolilacea</name>
    <dbReference type="NCBI Taxonomy" id="1033008"/>
    <lineage>
        <taxon>Eukaryota</taxon>
        <taxon>Fungi</taxon>
        <taxon>Dikarya</taxon>
        <taxon>Basidiomycota</taxon>
        <taxon>Agaricomycotina</taxon>
        <taxon>Agaricomycetes</taxon>
        <taxon>Agaricomycetidae</taxon>
        <taxon>Agaricales</taxon>
        <taxon>Marasmiineae</taxon>
        <taxon>Mycenaceae</taxon>
        <taxon>Mycena</taxon>
    </lineage>
</organism>
<gene>
    <name evidence="1" type="ORF">DFH08DRAFT_996414</name>
</gene>
<protein>
    <submittedName>
        <fullName evidence="1">Uncharacterized protein</fullName>
    </submittedName>
</protein>
<proteinExistence type="predicted"/>